<evidence type="ECO:0000259" key="3">
    <source>
        <dbReference type="Pfam" id="PF22456"/>
    </source>
</evidence>
<dbReference type="PANTHER" id="PTHR43690">
    <property type="entry name" value="NARDILYSIN"/>
    <property type="match status" value="1"/>
</dbReference>
<dbReference type="Proteomes" id="UP000595437">
    <property type="component" value="Chromosome 10"/>
</dbReference>
<evidence type="ECO:0000313" key="4">
    <source>
        <dbReference type="EMBL" id="QQP40772.1"/>
    </source>
</evidence>
<accession>A0A7T8GZN6</accession>
<organism evidence="4 5">
    <name type="scientific">Caligus rogercresseyi</name>
    <name type="common">Sea louse</name>
    <dbReference type="NCBI Taxonomy" id="217165"/>
    <lineage>
        <taxon>Eukaryota</taxon>
        <taxon>Metazoa</taxon>
        <taxon>Ecdysozoa</taxon>
        <taxon>Arthropoda</taxon>
        <taxon>Crustacea</taxon>
        <taxon>Multicrustacea</taxon>
        <taxon>Hexanauplia</taxon>
        <taxon>Copepoda</taxon>
        <taxon>Siphonostomatoida</taxon>
        <taxon>Caligidae</taxon>
        <taxon>Caligus</taxon>
    </lineage>
</organism>
<dbReference type="Pfam" id="PF22456">
    <property type="entry name" value="PqqF-like_C_4"/>
    <property type="match status" value="1"/>
</dbReference>
<sequence>TLALDLSAGNSGYGFDNNSTGTIFSISVELTQKGFHELDSVIQAIYSYISMISAEGPSPRIYEEIQRMQQIDFDFGDEPQPLENVITLCEGMQILPSIRYLDGHRLLFEFDKEGLQTLTEESFLKNPNVNIMISAKEFKDSESENSVPWFKTKYIVEDISPERLTGWRKPLPEGFFKLSSENTFIPRNMDLISEEKSSPMIPSKMNVQGGELFYKRDESFGLPRAYAYFHFCTELIEKPEDAVCLDLMVDIINQQMKEDTYSACVAKLHFSLTSCEQGIVLKISGYNDRLSHLLSVIMSHITNFESLLNPERFLVIKAQTKKNYFNSFTKASNLVQDLRLSLLKFAYHGAQARHATIEFIDAEALCAFSRAFKAKAFIQALVQGNVSSAGAEELFQLASGIRSQNTESPKEIQCKETPGILPTDNNTFVTNYYQFGLAKLVDQALFDLLAMMMDEPVFDVLRTKEQLGYYVFSLLRNTHGVFGIEVTVNSQENKFSVDHVEGRISAFLKRFYEEDICGMSQSKFEEYLGSLIKKKLTSDVTLEEEVRRNWKEITSKDYIFDRNSQEAALLQKNAVSLEDIKGMVKRLFIDPESMRKLSFQVVGVETKVESNSASLPLDKKYNMDLTTVPERKDVFVSDLCTFKENCTNYPVNH</sequence>
<dbReference type="SUPFAM" id="SSF63411">
    <property type="entry name" value="LuxS/MPP-like metallohydrolase"/>
    <property type="match status" value="3"/>
</dbReference>
<keyword evidence="5" id="KW-1185">Reference proteome</keyword>
<evidence type="ECO:0000256" key="1">
    <source>
        <dbReference type="ARBA" id="ARBA00022723"/>
    </source>
</evidence>
<name>A0A7T8GZN6_CALRO</name>
<dbReference type="InterPro" id="IPR054734">
    <property type="entry name" value="PqqF-like_C_4"/>
</dbReference>
<protein>
    <submittedName>
        <fullName evidence="4">Nardilysin (Narginine dibasic convertase)</fullName>
    </submittedName>
</protein>
<dbReference type="Pfam" id="PF16187">
    <property type="entry name" value="Peptidase_M16_M"/>
    <property type="match status" value="1"/>
</dbReference>
<evidence type="ECO:0000313" key="5">
    <source>
        <dbReference type="Proteomes" id="UP000595437"/>
    </source>
</evidence>
<dbReference type="EMBL" id="CP045899">
    <property type="protein sequence ID" value="QQP40772.1"/>
    <property type="molecule type" value="Genomic_DNA"/>
</dbReference>
<dbReference type="InterPro" id="IPR050626">
    <property type="entry name" value="Peptidase_M16"/>
</dbReference>
<dbReference type="PANTHER" id="PTHR43690:SF18">
    <property type="entry name" value="INSULIN-DEGRADING ENZYME-RELATED"/>
    <property type="match status" value="1"/>
</dbReference>
<reference evidence="5" key="1">
    <citation type="submission" date="2021-01" db="EMBL/GenBank/DDBJ databases">
        <title>Caligus Genome Assembly.</title>
        <authorList>
            <person name="Gallardo-Escarate C."/>
        </authorList>
    </citation>
    <scope>NUCLEOTIDE SEQUENCE [LARGE SCALE GENOMIC DNA]</scope>
</reference>
<dbReference type="Gene3D" id="3.30.830.10">
    <property type="entry name" value="Metalloenzyme, LuxS/M16 peptidase-like"/>
    <property type="match status" value="3"/>
</dbReference>
<evidence type="ECO:0000259" key="2">
    <source>
        <dbReference type="Pfam" id="PF16187"/>
    </source>
</evidence>
<dbReference type="AlphaFoldDB" id="A0A7T8GZN6"/>
<dbReference type="GO" id="GO:0046872">
    <property type="term" value="F:metal ion binding"/>
    <property type="evidence" value="ECO:0007669"/>
    <property type="project" value="UniProtKB-KW"/>
</dbReference>
<dbReference type="InterPro" id="IPR032632">
    <property type="entry name" value="Peptidase_M16_M"/>
</dbReference>
<feature type="non-terminal residue" evidence="4">
    <location>
        <position position="653"/>
    </location>
</feature>
<feature type="non-terminal residue" evidence="4">
    <location>
        <position position="1"/>
    </location>
</feature>
<dbReference type="OrthoDB" id="952271at2759"/>
<dbReference type="InterPro" id="IPR011249">
    <property type="entry name" value="Metalloenz_LuxS/M16"/>
</dbReference>
<feature type="domain" description="Peptidase M16 middle/third" evidence="2">
    <location>
        <begin position="73"/>
        <end position="345"/>
    </location>
</feature>
<feature type="domain" description="Coenzyme PQQ synthesis protein F-like C-terminal lobe" evidence="3">
    <location>
        <begin position="448"/>
        <end position="550"/>
    </location>
</feature>
<keyword evidence="1" id="KW-0479">Metal-binding</keyword>
<gene>
    <name evidence="4" type="ORF">FKW44_014928</name>
</gene>
<proteinExistence type="predicted"/>